<dbReference type="PANTHER" id="PTHR43479">
    <property type="entry name" value="ACREF/ENVCD OPERON REPRESSOR-RELATED"/>
    <property type="match status" value="1"/>
</dbReference>
<dbReference type="RefSeq" id="WP_320884038.1">
    <property type="nucleotide sequence ID" value="NZ_BAABZA010000002.1"/>
</dbReference>
<proteinExistence type="predicted"/>
<comment type="caution">
    <text evidence="4">The sequence shown here is derived from an EMBL/GenBank/DDBJ whole genome shotgun (WGS) entry which is preliminary data.</text>
</comment>
<gene>
    <name evidence="4" type="ORF">MQE39_12930</name>
</gene>
<name>A0AB35UU75_9FIRM</name>
<dbReference type="SUPFAM" id="SSF46689">
    <property type="entry name" value="Homeodomain-like"/>
    <property type="match status" value="1"/>
</dbReference>
<dbReference type="InterPro" id="IPR050624">
    <property type="entry name" value="HTH-type_Tx_Regulator"/>
</dbReference>
<feature type="domain" description="HTH tetR-type" evidence="3">
    <location>
        <begin position="9"/>
        <end position="69"/>
    </location>
</feature>
<dbReference type="PROSITE" id="PS50977">
    <property type="entry name" value="HTH_TETR_2"/>
    <property type="match status" value="1"/>
</dbReference>
<organism evidence="4 5">
    <name type="scientific">Dielma fastidiosa</name>
    <dbReference type="NCBI Taxonomy" id="1034346"/>
    <lineage>
        <taxon>Bacteria</taxon>
        <taxon>Bacillati</taxon>
        <taxon>Bacillota</taxon>
        <taxon>Erysipelotrichia</taxon>
        <taxon>Erysipelotrichales</taxon>
        <taxon>Erysipelotrichaceae</taxon>
        <taxon>Dielma</taxon>
    </lineage>
</organism>
<dbReference type="PANTHER" id="PTHR43479:SF11">
    <property type="entry name" value="ACREF_ENVCD OPERON REPRESSOR-RELATED"/>
    <property type="match status" value="1"/>
</dbReference>
<evidence type="ECO:0000259" key="3">
    <source>
        <dbReference type="PROSITE" id="PS50977"/>
    </source>
</evidence>
<dbReference type="AlphaFoldDB" id="A0AB35UU75"/>
<feature type="DNA-binding region" description="H-T-H motif" evidence="2">
    <location>
        <begin position="32"/>
        <end position="51"/>
    </location>
</feature>
<evidence type="ECO:0000313" key="5">
    <source>
        <dbReference type="Proteomes" id="UP001276902"/>
    </source>
</evidence>
<accession>A0AB35UU75</accession>
<dbReference type="Gene3D" id="1.10.357.10">
    <property type="entry name" value="Tetracycline Repressor, domain 2"/>
    <property type="match status" value="1"/>
</dbReference>
<keyword evidence="1 2" id="KW-0238">DNA-binding</keyword>
<dbReference type="EMBL" id="JALDAW010000022">
    <property type="protein sequence ID" value="MDY5169016.1"/>
    <property type="molecule type" value="Genomic_DNA"/>
</dbReference>
<reference evidence="4" key="1">
    <citation type="submission" date="2022-03" db="EMBL/GenBank/DDBJ databases">
        <title>First case of bacteraemia caused by Dielma fastidiosa in a patient hospitalised with diverticulitis.</title>
        <authorList>
            <person name="Forman-Ankjaer B."/>
            <person name="Hvid-Jensen F."/>
            <person name="Kobel C.M."/>
            <person name="Greve T."/>
        </authorList>
    </citation>
    <scope>NUCLEOTIDE SEQUENCE</scope>
    <source>
        <strain evidence="4">AUH_DF_2021</strain>
    </source>
</reference>
<dbReference type="Proteomes" id="UP001276902">
    <property type="component" value="Unassembled WGS sequence"/>
</dbReference>
<evidence type="ECO:0000313" key="4">
    <source>
        <dbReference type="EMBL" id="MDY5169016.1"/>
    </source>
</evidence>
<evidence type="ECO:0000256" key="1">
    <source>
        <dbReference type="ARBA" id="ARBA00023125"/>
    </source>
</evidence>
<evidence type="ECO:0000256" key="2">
    <source>
        <dbReference type="PROSITE-ProRule" id="PRU00335"/>
    </source>
</evidence>
<sequence>MNKQPEITDATREAFITAFFRLADIKSIHKITIKEITNLAGYNRTTFYRYFEDVFDLIEYAEDQFINGMLSLLLPKIQMSPVLDNHFFRLFLEQFYASKNRLSILLSDTNRAAFIKRLQQRLQASLNTPVNASAHNRVIMDIYFNGIFSAIVHQIQSPNEMNDEELLAIISGLFTKWYWPAINNKEDN</sequence>
<protein>
    <submittedName>
        <fullName evidence="4">TetR/AcrR family transcriptional regulator</fullName>
    </submittedName>
</protein>
<dbReference type="GO" id="GO:0003677">
    <property type="term" value="F:DNA binding"/>
    <property type="evidence" value="ECO:0007669"/>
    <property type="project" value="UniProtKB-UniRule"/>
</dbReference>
<dbReference type="InterPro" id="IPR001647">
    <property type="entry name" value="HTH_TetR"/>
</dbReference>
<dbReference type="InterPro" id="IPR009057">
    <property type="entry name" value="Homeodomain-like_sf"/>
</dbReference>